<gene>
    <name evidence="1" type="ORF">Pma05_15650</name>
</gene>
<comment type="caution">
    <text evidence="1">The sequence shown here is derived from an EMBL/GenBank/DDBJ whole genome shotgun (WGS) entry which is preliminary data.</text>
</comment>
<protein>
    <recommendedName>
        <fullName evidence="3">Flavin reductase</fullName>
    </recommendedName>
</protein>
<dbReference type="Proteomes" id="UP000621500">
    <property type="component" value="Unassembled WGS sequence"/>
</dbReference>
<evidence type="ECO:0008006" key="3">
    <source>
        <dbReference type="Google" id="ProtNLM"/>
    </source>
</evidence>
<accession>A0ABQ4EJT2</accession>
<evidence type="ECO:0000313" key="2">
    <source>
        <dbReference type="Proteomes" id="UP000621500"/>
    </source>
</evidence>
<proteinExistence type="predicted"/>
<name>A0ABQ4EJT2_9ACTN</name>
<sequence length="90" mass="9697">MTGAAPHPGPHTPLRPLWLCRTDGQPWPCGPARLALTREYAGQPSALTIHLGTSLATAFRDLHALNPSTAPEAHALSRRFLGWVRVSPVT</sequence>
<dbReference type="EMBL" id="BONX01000008">
    <property type="protein sequence ID" value="GIG94992.1"/>
    <property type="molecule type" value="Genomic_DNA"/>
</dbReference>
<evidence type="ECO:0000313" key="1">
    <source>
        <dbReference type="EMBL" id="GIG94992.1"/>
    </source>
</evidence>
<dbReference type="RefSeq" id="WP_203856616.1">
    <property type="nucleotide sequence ID" value="NZ_BAAAZQ010000016.1"/>
</dbReference>
<reference evidence="1 2" key="1">
    <citation type="submission" date="2021-01" db="EMBL/GenBank/DDBJ databases">
        <title>Whole genome shotgun sequence of Plantactinospora mayteni NBRC 109088.</title>
        <authorList>
            <person name="Komaki H."/>
            <person name="Tamura T."/>
        </authorList>
    </citation>
    <scope>NUCLEOTIDE SEQUENCE [LARGE SCALE GENOMIC DNA]</scope>
    <source>
        <strain evidence="1 2">NBRC 109088</strain>
    </source>
</reference>
<keyword evidence="2" id="KW-1185">Reference proteome</keyword>
<organism evidence="1 2">
    <name type="scientific">Plantactinospora mayteni</name>
    <dbReference type="NCBI Taxonomy" id="566021"/>
    <lineage>
        <taxon>Bacteria</taxon>
        <taxon>Bacillati</taxon>
        <taxon>Actinomycetota</taxon>
        <taxon>Actinomycetes</taxon>
        <taxon>Micromonosporales</taxon>
        <taxon>Micromonosporaceae</taxon>
        <taxon>Plantactinospora</taxon>
    </lineage>
</organism>